<feature type="transmembrane region" description="Helical" evidence="4">
    <location>
        <begin position="392"/>
        <end position="417"/>
    </location>
</feature>
<dbReference type="Gene3D" id="3.30.40.10">
    <property type="entry name" value="Zinc/RING finger domain, C3HC4 (zinc finger)"/>
    <property type="match status" value="1"/>
</dbReference>
<organism evidence="7 8">
    <name type="scientific">Haemaphysalis longicornis</name>
    <name type="common">Bush tick</name>
    <dbReference type="NCBI Taxonomy" id="44386"/>
    <lineage>
        <taxon>Eukaryota</taxon>
        <taxon>Metazoa</taxon>
        <taxon>Ecdysozoa</taxon>
        <taxon>Arthropoda</taxon>
        <taxon>Chelicerata</taxon>
        <taxon>Arachnida</taxon>
        <taxon>Acari</taxon>
        <taxon>Parasitiformes</taxon>
        <taxon>Ixodida</taxon>
        <taxon>Ixodoidea</taxon>
        <taxon>Ixodidae</taxon>
        <taxon>Haemaphysalinae</taxon>
        <taxon>Haemaphysalis</taxon>
    </lineage>
</organism>
<sequence length="561" mass="63494">MASSFPALLAAGVGPYDLSWELFPVISTRDVKPWATSSRGPPSASYFFNMLLRIMPRGLLQAEIDQLPSYHFSPEGHETERIYCVVCMSNMESKELVRILPCKHEFHATRAVTKLEGALCSVCWVGIISGLISLESCNELYTIEASTCTAHMARFRKNPEQSPDRELQAADRRDASKESGDEHSPNRRDLSPKDSHPIVLDAAKTRKLQRNQYWLTRIVFLRSLGFVYAVAFLVALNQNKYLLGEKGLLPASLYMERVRDMHKGFHFETLLRVPTLMWLYKFVDPDALLDGMASVGFVLALGVTVTGAANAVAFFLLWVLYHSVVNGLIKIRGDKCWLDLTCMMYHYEPVPNPLSYYLHQSPPFVHKLEVLGNHIIELIVPWFMFLTRPFRLACGIIQISFQVILIMSGNLSFLNWLTILPSIPYFDDAALRWMFSEQTAAQAAMLAEAGKVKTGKARKATNLALALCLGFLSIPVVINLVSPQQQMNTSFEPLRLVNTYGAFGRYIRAEHYRYKYAPMGSPQAQAGQWWIRKRVGTYIYPVSRSSLEPLVKNFGWKVKSN</sequence>
<keyword evidence="4" id="KW-1133">Transmembrane helix</keyword>
<keyword evidence="8" id="KW-1185">Reference proteome</keyword>
<dbReference type="Proteomes" id="UP000821853">
    <property type="component" value="Chromosome 1"/>
</dbReference>
<dbReference type="InterPro" id="IPR001841">
    <property type="entry name" value="Znf_RING"/>
</dbReference>
<dbReference type="GO" id="GO:0008270">
    <property type="term" value="F:zinc ion binding"/>
    <property type="evidence" value="ECO:0007669"/>
    <property type="project" value="UniProtKB-KW"/>
</dbReference>
<name>A0A9J6F9G0_HAELO</name>
<gene>
    <name evidence="7" type="ORF">HPB48_015183</name>
</gene>
<dbReference type="Pfam" id="PF17123">
    <property type="entry name" value="zf-RING_11"/>
    <property type="match status" value="1"/>
</dbReference>
<keyword evidence="1" id="KW-0863">Zinc-finger</keyword>
<keyword evidence="2" id="KW-0862">Zinc</keyword>
<feature type="transmembrane region" description="Helical" evidence="4">
    <location>
        <begin position="463"/>
        <end position="481"/>
    </location>
</feature>
<feature type="compositionally biased region" description="Basic and acidic residues" evidence="3">
    <location>
        <begin position="157"/>
        <end position="195"/>
    </location>
</feature>
<dbReference type="AlphaFoldDB" id="A0A9J6F9G0"/>
<dbReference type="InterPro" id="IPR013083">
    <property type="entry name" value="Znf_RING/FYVE/PHD"/>
</dbReference>
<evidence type="ECO:0000313" key="8">
    <source>
        <dbReference type="Proteomes" id="UP000821853"/>
    </source>
</evidence>
<evidence type="ECO:0000259" key="6">
    <source>
        <dbReference type="Pfam" id="PF17123"/>
    </source>
</evidence>
<dbReference type="GO" id="GO:0005789">
    <property type="term" value="C:endoplasmic reticulum membrane"/>
    <property type="evidence" value="ECO:0007669"/>
    <property type="project" value="TreeGrafter"/>
</dbReference>
<dbReference type="SUPFAM" id="SSF57850">
    <property type="entry name" value="RING/U-box"/>
    <property type="match status" value="1"/>
</dbReference>
<evidence type="ECO:0000256" key="4">
    <source>
        <dbReference type="SAM" id="Phobius"/>
    </source>
</evidence>
<dbReference type="OrthoDB" id="434126at2759"/>
<dbReference type="GO" id="GO:0051604">
    <property type="term" value="P:protein maturation"/>
    <property type="evidence" value="ECO:0007669"/>
    <property type="project" value="InterPro"/>
</dbReference>
<accession>A0A9J6F9G0</accession>
<dbReference type="EMBL" id="JABSTR010000001">
    <property type="protein sequence ID" value="KAH9362854.1"/>
    <property type="molecule type" value="Genomic_DNA"/>
</dbReference>
<feature type="transmembrane region" description="Helical" evidence="4">
    <location>
        <begin position="295"/>
        <end position="321"/>
    </location>
</feature>
<evidence type="ECO:0000313" key="7">
    <source>
        <dbReference type="EMBL" id="KAH9362854.1"/>
    </source>
</evidence>
<keyword evidence="4" id="KW-0812">Transmembrane</keyword>
<dbReference type="PANTHER" id="PTHR14463:SF10">
    <property type="entry name" value="LIPASE MATURATION FACTOR 1"/>
    <property type="match status" value="1"/>
</dbReference>
<evidence type="ECO:0008006" key="9">
    <source>
        <dbReference type="Google" id="ProtNLM"/>
    </source>
</evidence>
<feature type="transmembrane region" description="Helical" evidence="4">
    <location>
        <begin position="214"/>
        <end position="236"/>
    </location>
</feature>
<dbReference type="InterPro" id="IPR009613">
    <property type="entry name" value="LMF"/>
</dbReference>
<proteinExistence type="predicted"/>
<protein>
    <recommendedName>
        <fullName evidence="9">RING-type domain-containing protein</fullName>
    </recommendedName>
</protein>
<feature type="domain" description="RING-type" evidence="6">
    <location>
        <begin position="84"/>
        <end position="108"/>
    </location>
</feature>
<keyword evidence="4" id="KW-0472">Membrane</keyword>
<feature type="region of interest" description="Disordered" evidence="3">
    <location>
        <begin position="155"/>
        <end position="195"/>
    </location>
</feature>
<dbReference type="VEuPathDB" id="VectorBase:HLOH_046270"/>
<evidence type="ECO:0000256" key="3">
    <source>
        <dbReference type="SAM" id="MobiDB-lite"/>
    </source>
</evidence>
<keyword evidence="1" id="KW-0479">Metal-binding</keyword>
<evidence type="ECO:0000259" key="5">
    <source>
        <dbReference type="Pfam" id="PF06762"/>
    </source>
</evidence>
<feature type="domain" description="Lipase maturation factor 1/2 N-terminal" evidence="5">
    <location>
        <begin position="311"/>
        <end position="432"/>
    </location>
</feature>
<reference evidence="7 8" key="1">
    <citation type="journal article" date="2020" name="Cell">
        <title>Large-Scale Comparative Analyses of Tick Genomes Elucidate Their Genetic Diversity and Vector Capacities.</title>
        <authorList>
            <consortium name="Tick Genome and Microbiome Consortium (TIGMIC)"/>
            <person name="Jia N."/>
            <person name="Wang J."/>
            <person name="Shi W."/>
            <person name="Du L."/>
            <person name="Sun Y."/>
            <person name="Zhan W."/>
            <person name="Jiang J.F."/>
            <person name="Wang Q."/>
            <person name="Zhang B."/>
            <person name="Ji P."/>
            <person name="Bell-Sakyi L."/>
            <person name="Cui X.M."/>
            <person name="Yuan T.T."/>
            <person name="Jiang B.G."/>
            <person name="Yang W.F."/>
            <person name="Lam T.T."/>
            <person name="Chang Q.C."/>
            <person name="Ding S.J."/>
            <person name="Wang X.J."/>
            <person name="Zhu J.G."/>
            <person name="Ruan X.D."/>
            <person name="Zhao L."/>
            <person name="Wei J.T."/>
            <person name="Ye R.Z."/>
            <person name="Que T.C."/>
            <person name="Du C.H."/>
            <person name="Zhou Y.H."/>
            <person name="Cheng J.X."/>
            <person name="Dai P.F."/>
            <person name="Guo W.B."/>
            <person name="Han X.H."/>
            <person name="Huang E.J."/>
            <person name="Li L.F."/>
            <person name="Wei W."/>
            <person name="Gao Y.C."/>
            <person name="Liu J.Z."/>
            <person name="Shao H.Z."/>
            <person name="Wang X."/>
            <person name="Wang C.C."/>
            <person name="Yang T.C."/>
            <person name="Huo Q.B."/>
            <person name="Li W."/>
            <person name="Chen H.Y."/>
            <person name="Chen S.E."/>
            <person name="Zhou L.G."/>
            <person name="Ni X.B."/>
            <person name="Tian J.H."/>
            <person name="Sheng Y."/>
            <person name="Liu T."/>
            <person name="Pan Y.S."/>
            <person name="Xia L.Y."/>
            <person name="Li J."/>
            <person name="Zhao F."/>
            <person name="Cao W.C."/>
        </authorList>
    </citation>
    <scope>NUCLEOTIDE SEQUENCE [LARGE SCALE GENOMIC DNA]</scope>
    <source>
        <strain evidence="7">HaeL-2018</strain>
    </source>
</reference>
<dbReference type="PANTHER" id="PTHR14463">
    <property type="entry name" value="LIPASE MATURATION FACTOR"/>
    <property type="match status" value="1"/>
</dbReference>
<dbReference type="Pfam" id="PF06762">
    <property type="entry name" value="LMF1"/>
    <property type="match status" value="1"/>
</dbReference>
<evidence type="ECO:0000256" key="2">
    <source>
        <dbReference type="ARBA" id="ARBA00022833"/>
    </source>
</evidence>
<evidence type="ECO:0000256" key="1">
    <source>
        <dbReference type="ARBA" id="ARBA00022771"/>
    </source>
</evidence>
<dbReference type="InterPro" id="IPR057434">
    <property type="entry name" value="LMF1/2_N"/>
</dbReference>
<comment type="caution">
    <text evidence="7">The sequence shown here is derived from an EMBL/GenBank/DDBJ whole genome shotgun (WGS) entry which is preliminary data.</text>
</comment>